<dbReference type="AlphaFoldDB" id="W1IMM0"/>
<feature type="transmembrane region" description="Helical" evidence="1">
    <location>
        <begin position="20"/>
        <end position="46"/>
    </location>
</feature>
<reference evidence="2 3" key="1">
    <citation type="submission" date="2013-11" db="EMBL/GenBank/DDBJ databases">
        <title>Draft genome sequence and annotation of the entomopathogenic bacterium, Xenorhabdus cabanillasi strain JM26.</title>
        <authorList>
            <person name="Gualtieri M."/>
            <person name="Ogier J.C."/>
            <person name="Pages S."/>
            <person name="Givaudan A."/>
            <person name="Gaudriault S."/>
        </authorList>
    </citation>
    <scope>NUCLEOTIDE SEQUENCE [LARGE SCALE GENOMIC DNA]</scope>
    <source>
        <strain evidence="2 3">JM26</strain>
    </source>
</reference>
<sequence>MWIILEFNSLFCFDYILYKFMILMFFYNYIKIMEMVFDLFFILITLI</sequence>
<keyword evidence="1" id="KW-0812">Transmembrane</keyword>
<keyword evidence="1" id="KW-0472">Membrane</keyword>
<evidence type="ECO:0000313" key="2">
    <source>
        <dbReference type="EMBL" id="CDL79694.1"/>
    </source>
</evidence>
<accession>W1IMM0</accession>
<organism evidence="2 3">
    <name type="scientific">Xenorhabdus cabanillasii JM26</name>
    <dbReference type="NCBI Taxonomy" id="1427517"/>
    <lineage>
        <taxon>Bacteria</taxon>
        <taxon>Pseudomonadati</taxon>
        <taxon>Pseudomonadota</taxon>
        <taxon>Gammaproteobacteria</taxon>
        <taxon>Enterobacterales</taxon>
        <taxon>Morganellaceae</taxon>
        <taxon>Xenorhabdus</taxon>
    </lineage>
</organism>
<evidence type="ECO:0000313" key="3">
    <source>
        <dbReference type="Proteomes" id="UP000019197"/>
    </source>
</evidence>
<keyword evidence="1" id="KW-1133">Transmembrane helix</keyword>
<comment type="caution">
    <text evidence="2">The sequence shown here is derived from an EMBL/GenBank/DDBJ whole genome shotgun (WGS) entry which is preliminary data.</text>
</comment>
<proteinExistence type="predicted"/>
<protein>
    <submittedName>
        <fullName evidence="2">Uncharacterized protein</fullName>
    </submittedName>
</protein>
<name>W1IMM0_9GAMM</name>
<gene>
    <name evidence="2" type="ORF">XCR1_1210002</name>
</gene>
<dbReference type="EMBL" id="CBXE010000026">
    <property type="protein sequence ID" value="CDL79694.1"/>
    <property type="molecule type" value="Genomic_DNA"/>
</dbReference>
<evidence type="ECO:0000256" key="1">
    <source>
        <dbReference type="SAM" id="Phobius"/>
    </source>
</evidence>
<dbReference type="Proteomes" id="UP000019197">
    <property type="component" value="Unassembled WGS sequence"/>
</dbReference>